<evidence type="ECO:0000256" key="2">
    <source>
        <dbReference type="SAM" id="Phobius"/>
    </source>
</evidence>
<feature type="compositionally biased region" description="Polar residues" evidence="1">
    <location>
        <begin position="87"/>
        <end position="98"/>
    </location>
</feature>
<proteinExistence type="predicted"/>
<feature type="region of interest" description="Disordered" evidence="1">
    <location>
        <begin position="76"/>
        <end position="98"/>
    </location>
</feature>
<keyword evidence="2" id="KW-0472">Membrane</keyword>
<protein>
    <submittedName>
        <fullName evidence="3">Uncharacterized protein</fullName>
    </submittedName>
</protein>
<gene>
    <name evidence="3" type="ORF">GBAR_LOCUS28106</name>
</gene>
<evidence type="ECO:0000313" key="3">
    <source>
        <dbReference type="EMBL" id="CAI8051322.1"/>
    </source>
</evidence>
<keyword evidence="2" id="KW-0812">Transmembrane</keyword>
<reference evidence="3" key="1">
    <citation type="submission" date="2023-03" db="EMBL/GenBank/DDBJ databases">
        <authorList>
            <person name="Steffen K."/>
            <person name="Cardenas P."/>
        </authorList>
    </citation>
    <scope>NUCLEOTIDE SEQUENCE</scope>
</reference>
<evidence type="ECO:0000256" key="1">
    <source>
        <dbReference type="SAM" id="MobiDB-lite"/>
    </source>
</evidence>
<dbReference type="AlphaFoldDB" id="A0AA35TQL0"/>
<name>A0AA35TQL0_GEOBA</name>
<dbReference type="EMBL" id="CASHTH010003920">
    <property type="protein sequence ID" value="CAI8051322.1"/>
    <property type="molecule type" value="Genomic_DNA"/>
</dbReference>
<keyword evidence="2" id="KW-1133">Transmembrane helix</keyword>
<organism evidence="3 4">
    <name type="scientific">Geodia barretti</name>
    <name type="common">Barrett's horny sponge</name>
    <dbReference type="NCBI Taxonomy" id="519541"/>
    <lineage>
        <taxon>Eukaryota</taxon>
        <taxon>Metazoa</taxon>
        <taxon>Porifera</taxon>
        <taxon>Demospongiae</taxon>
        <taxon>Heteroscleromorpha</taxon>
        <taxon>Tetractinellida</taxon>
        <taxon>Astrophorina</taxon>
        <taxon>Geodiidae</taxon>
        <taxon>Geodia</taxon>
    </lineage>
</organism>
<accession>A0AA35TQL0</accession>
<comment type="caution">
    <text evidence="3">The sequence shown here is derived from an EMBL/GenBank/DDBJ whole genome shotgun (WGS) entry which is preliminary data.</text>
</comment>
<sequence length="98" mass="11057">MFNPLLTEVIILTVSTVYWEEDTLSPVNILGMVVCVGGITLHVFFKILRAREEEKKKKVMSRGEAAVQLLPVSRSNHKFSREDSESGDSVSVYESRNL</sequence>
<feature type="transmembrane region" description="Helical" evidence="2">
    <location>
        <begin position="29"/>
        <end position="48"/>
    </location>
</feature>
<dbReference type="Proteomes" id="UP001174909">
    <property type="component" value="Unassembled WGS sequence"/>
</dbReference>
<keyword evidence="4" id="KW-1185">Reference proteome</keyword>
<evidence type="ECO:0000313" key="4">
    <source>
        <dbReference type="Proteomes" id="UP001174909"/>
    </source>
</evidence>